<reference evidence="1 2" key="1">
    <citation type="journal article" date="2017" name="BMC Genomics">
        <title>Genomic analysis of methanogenic archaea reveals a shift towards energy conservation.</title>
        <authorList>
            <person name="Gilmore S.P."/>
            <person name="Henske J.K."/>
            <person name="Sexton J.A."/>
            <person name="Solomon K.V."/>
            <person name="Seppala S."/>
            <person name="Yoo J.I."/>
            <person name="Huyett L.M."/>
            <person name="Pressman A."/>
            <person name="Cogan J.Z."/>
            <person name="Kivenson V."/>
            <person name="Peng X."/>
            <person name="Tan Y."/>
            <person name="Valentine D.L."/>
            <person name="O'Malley M.A."/>
        </authorList>
    </citation>
    <scope>NUCLEOTIDE SEQUENCE [LARGE SCALE GENOMIC DNA]</scope>
    <source>
        <strain evidence="1 2">M.o.H.</strain>
    </source>
</reference>
<name>A0A2A2H894_METBR</name>
<sequence length="252" mass="28725">MKWLLITLGILALIAGYSYVTVSNGPIEPLGRLSFVKLANPDMYPGHPDSELLVKYAEERGSKCALVVHFTGSSNYRSYNDSGVYIIEVGFIDTQGNGSINMSQVNYLDSFKVALFGIPDGRYKYMSDGHVYDTYDEMMAHVNELAQEHGQEGPLPLVWHGTVRQDNPILAQGCGFPLYFQILTQTYGIIPAYVYTIKGMLFPYFNNPYRDFELKNYATLQSYYDQGLLNENYKTVNDSYQYNIYKNNQNYD</sequence>
<dbReference type="RefSeq" id="WP_095651974.1">
    <property type="nucleotide sequence ID" value="NZ_LMVM01000003.1"/>
</dbReference>
<keyword evidence="2" id="KW-1185">Reference proteome</keyword>
<organism evidence="1 2">
    <name type="scientific">Methanobacterium bryantii</name>
    <dbReference type="NCBI Taxonomy" id="2161"/>
    <lineage>
        <taxon>Archaea</taxon>
        <taxon>Methanobacteriati</taxon>
        <taxon>Methanobacteriota</taxon>
        <taxon>Methanomada group</taxon>
        <taxon>Methanobacteria</taxon>
        <taxon>Methanobacteriales</taxon>
        <taxon>Methanobacteriaceae</taxon>
        <taxon>Methanobacterium</taxon>
    </lineage>
</organism>
<accession>A0A2A2H894</accession>
<evidence type="ECO:0000313" key="1">
    <source>
        <dbReference type="EMBL" id="PAV05565.1"/>
    </source>
</evidence>
<dbReference type="EMBL" id="LMVM01000003">
    <property type="protein sequence ID" value="PAV05565.1"/>
    <property type="molecule type" value="Genomic_DNA"/>
</dbReference>
<dbReference type="OrthoDB" id="80401at2157"/>
<proteinExistence type="predicted"/>
<comment type="caution">
    <text evidence="1">The sequence shown here is derived from an EMBL/GenBank/DDBJ whole genome shotgun (WGS) entry which is preliminary data.</text>
</comment>
<dbReference type="AlphaFoldDB" id="A0A2A2H894"/>
<evidence type="ECO:0000313" key="2">
    <source>
        <dbReference type="Proteomes" id="UP000217784"/>
    </source>
</evidence>
<protein>
    <submittedName>
        <fullName evidence="1">Uncharacterized protein</fullName>
    </submittedName>
</protein>
<gene>
    <name evidence="1" type="ORF">ASJ80_08610</name>
</gene>
<dbReference type="Proteomes" id="UP000217784">
    <property type="component" value="Unassembled WGS sequence"/>
</dbReference>